<dbReference type="PROSITE" id="PS50948">
    <property type="entry name" value="PAN"/>
    <property type="match status" value="1"/>
</dbReference>
<evidence type="ECO:0000256" key="1">
    <source>
        <dbReference type="PROSITE-ProRule" id="PRU00076"/>
    </source>
</evidence>
<dbReference type="PROSITE" id="PS50026">
    <property type="entry name" value="EGF_3"/>
    <property type="match status" value="1"/>
</dbReference>
<dbReference type="RefSeq" id="XP_066917974.1">
    <property type="nucleotide sequence ID" value="XM_067061873.1"/>
</dbReference>
<keyword evidence="1" id="KW-1015">Disulfide bond</keyword>
<dbReference type="Proteomes" id="UP000594262">
    <property type="component" value="Unplaced"/>
</dbReference>
<feature type="disulfide bond" evidence="1">
    <location>
        <begin position="145"/>
        <end position="162"/>
    </location>
</feature>
<dbReference type="Gene3D" id="3.30.750.130">
    <property type="match status" value="1"/>
</dbReference>
<dbReference type="EnsemblMetazoa" id="CLYHEMT011480.1">
    <property type="protein sequence ID" value="CLYHEMP011480.1"/>
    <property type="gene ID" value="CLYHEMG011480"/>
</dbReference>
<evidence type="ECO:0000256" key="2">
    <source>
        <dbReference type="SAM" id="SignalP"/>
    </source>
</evidence>
<name>A0A7M5V8H1_9CNID</name>
<feature type="domain" description="EGF-like" evidence="3">
    <location>
        <begin position="134"/>
        <end position="175"/>
    </location>
</feature>
<sequence>MVTNLKRWNCFTISLLLPYFATVNQEVYAVSLEEIENSWHKTTTKIIQTTTATIKLKIQRYKAFPNQMTRAGGYKNEKNRYTMRTCAEKCTSEATCASFSYELPGTNCRRFSGVYANSQSSAIYTGGNVQFFEKLNPCNKIRNLCEHGSECVPDILSKSYSCINCFSPYTGKHCNESGPVHNPNISEDILYGRNASCRDLKKNFQNYMAGMYWIHPWRDTRKIKVNCNFDGTMFITSIIKDDPSPIRELFAEDLEDGLNIYDGNFRAHPSFASKLEKLIRFDFLKFKCQKTGVGFEVKIKSFKLHECYNVMFYFLGEATIADSSKYCLRGNYKYTSALYNEWPTKGVPADLRLFKDILIKDDSTKMTFTNDSMQCFGDEGTWDFFNLNIV</sequence>
<keyword evidence="2" id="KW-0732">Signal</keyword>
<dbReference type="OrthoDB" id="6036239at2759"/>
<keyword evidence="1" id="KW-0245">EGF-like domain</keyword>
<comment type="caution">
    <text evidence="1">Lacks conserved residue(s) required for the propagation of feature annotation.</text>
</comment>
<feature type="domain" description="Apple" evidence="4">
    <location>
        <begin position="56"/>
        <end position="138"/>
    </location>
</feature>
<reference evidence="5" key="1">
    <citation type="submission" date="2021-01" db="UniProtKB">
        <authorList>
            <consortium name="EnsemblMetazoa"/>
        </authorList>
    </citation>
    <scope>IDENTIFICATION</scope>
</reference>
<dbReference type="InterPro" id="IPR000742">
    <property type="entry name" value="EGF"/>
</dbReference>
<dbReference type="AlphaFoldDB" id="A0A7M5V8H1"/>
<protein>
    <submittedName>
        <fullName evidence="5">Uncharacterized protein</fullName>
    </submittedName>
</protein>
<evidence type="ECO:0000313" key="6">
    <source>
        <dbReference type="Proteomes" id="UP000594262"/>
    </source>
</evidence>
<feature type="signal peptide" evidence="2">
    <location>
        <begin position="1"/>
        <end position="29"/>
    </location>
</feature>
<dbReference type="SUPFAM" id="SSF57414">
    <property type="entry name" value="Hairpin loop containing domain-like"/>
    <property type="match status" value="1"/>
</dbReference>
<evidence type="ECO:0000259" key="4">
    <source>
        <dbReference type="PROSITE" id="PS50948"/>
    </source>
</evidence>
<organism evidence="5 6">
    <name type="scientific">Clytia hemisphaerica</name>
    <dbReference type="NCBI Taxonomy" id="252671"/>
    <lineage>
        <taxon>Eukaryota</taxon>
        <taxon>Metazoa</taxon>
        <taxon>Cnidaria</taxon>
        <taxon>Hydrozoa</taxon>
        <taxon>Hydroidolina</taxon>
        <taxon>Leptothecata</taxon>
        <taxon>Obeliida</taxon>
        <taxon>Clytiidae</taxon>
        <taxon>Clytia</taxon>
    </lineage>
</organism>
<proteinExistence type="predicted"/>
<evidence type="ECO:0000313" key="5">
    <source>
        <dbReference type="EnsemblMetazoa" id="CLYHEMP011480.1"/>
    </source>
</evidence>
<dbReference type="Pfam" id="PF00024">
    <property type="entry name" value="PAN_1"/>
    <property type="match status" value="1"/>
</dbReference>
<dbReference type="GeneID" id="136805293"/>
<feature type="disulfide bond" evidence="1">
    <location>
        <begin position="165"/>
        <end position="174"/>
    </location>
</feature>
<evidence type="ECO:0000259" key="3">
    <source>
        <dbReference type="PROSITE" id="PS50026"/>
    </source>
</evidence>
<dbReference type="InterPro" id="IPR003609">
    <property type="entry name" value="Pan_app"/>
</dbReference>
<feature type="chain" id="PRO_5029861521" evidence="2">
    <location>
        <begin position="30"/>
        <end position="390"/>
    </location>
</feature>
<accession>A0A7M5V8H1</accession>
<keyword evidence="6" id="KW-1185">Reference proteome</keyword>